<evidence type="ECO:0000313" key="9">
    <source>
        <dbReference type="EMBL" id="TXE13226.1"/>
    </source>
</evidence>
<feature type="transmembrane region" description="Helical" evidence="6">
    <location>
        <begin position="274"/>
        <end position="293"/>
    </location>
</feature>
<dbReference type="InterPro" id="IPR036097">
    <property type="entry name" value="HisK_dim/P_sf"/>
</dbReference>
<dbReference type="SMART" id="SM00387">
    <property type="entry name" value="HATPase_c"/>
    <property type="match status" value="1"/>
</dbReference>
<dbReference type="InterPro" id="IPR001789">
    <property type="entry name" value="Sig_transdc_resp-reg_receiver"/>
</dbReference>
<dbReference type="InterPro" id="IPR011006">
    <property type="entry name" value="CheY-like_superfamily"/>
</dbReference>
<protein>
    <recommendedName>
        <fullName evidence="2">histidine kinase</fullName>
        <ecNumber evidence="2">2.7.13.3</ecNumber>
    </recommendedName>
</protein>
<dbReference type="Pfam" id="PF02518">
    <property type="entry name" value="HATPase_c"/>
    <property type="match status" value="1"/>
</dbReference>
<evidence type="ECO:0000313" key="10">
    <source>
        <dbReference type="Proteomes" id="UP000321790"/>
    </source>
</evidence>
<keyword evidence="6" id="KW-0472">Membrane</keyword>
<evidence type="ECO:0000256" key="1">
    <source>
        <dbReference type="ARBA" id="ARBA00000085"/>
    </source>
</evidence>
<evidence type="ECO:0000256" key="3">
    <source>
        <dbReference type="ARBA" id="ARBA00022553"/>
    </source>
</evidence>
<dbReference type="Pfam" id="PF00512">
    <property type="entry name" value="HisKA"/>
    <property type="match status" value="1"/>
</dbReference>
<feature type="transmembrane region" description="Helical" evidence="6">
    <location>
        <begin position="12"/>
        <end position="34"/>
    </location>
</feature>
<dbReference type="RefSeq" id="WP_147132591.1">
    <property type="nucleotide sequence ID" value="NZ_VOSC01000012.1"/>
</dbReference>
<dbReference type="InterPro" id="IPR003661">
    <property type="entry name" value="HisK_dim/P_dom"/>
</dbReference>
<dbReference type="AlphaFoldDB" id="A0A5C7AWV1"/>
<dbReference type="InterPro" id="IPR036890">
    <property type="entry name" value="HATPase_C_sf"/>
</dbReference>
<feature type="modified residue" description="4-aspartylphosphate" evidence="5">
    <location>
        <position position="670"/>
    </location>
</feature>
<dbReference type="PRINTS" id="PR00344">
    <property type="entry name" value="BCTRLSENSOR"/>
</dbReference>
<dbReference type="CDD" id="cd16922">
    <property type="entry name" value="HATPase_EvgS-ArcB-TorS-like"/>
    <property type="match status" value="1"/>
</dbReference>
<sequence length="751" mass="85909">MKLNFYNSYRFRIVLSFLFIIAPTILIFIGYNYFKSKSQNLQNIITRIYNLESNFSNNEKHLQSFLLYGYKSDSFYLNKKEETIDNFISNTTLLKNEFNAIVNELQANNISTHSLFYNDIITRFNALDSISKTLKEQRYLLGYKDFGGIGDMRNIAHKIEDNNIIKNESILQLRRHEKDFFIRTEAHYINAFNTLANKIIEDKQNSGTTKNALKNYQKTFNNVARLTLNIGNSTNSGLYGEIFELNSNIKTQIKALEAIAQNGILIKNRGIDQYVKISFTLMVLFIILVILYLSRILTRDILKLQLSMHQFIKSGFKENIDPNAEKSKILEINFLYKAYDLLKKNLLKNIDGLKLTIGELERTTAYKSSFLANMSHEIRTPLNGIIGVLNLLNQSNLNKEQVKLLEIANYSSSHLLGLINLILDYSKITAGKMELEIRPVNLKKDLSNLIKIFQFQANEKGIDLLYTFNKTPEASELVYGDSIRINQIIINLLNNAIKFTDSGWVKLSINQKKHNQTEDEFTFTVEDTGVGIEKSKASKIFVAFEQEDISTTRKYGGTGLGLTISNDLAKLMNTELKYKPSDTDGSCFYFTVKLKRANTEIYNDNTASLFTNLPKIGNEIRVLIVDDNVMNQKVLGLMLKKFNLNIDYANNGLEAVERAKNEAYDIIFMDIQMPIMDGLEATKKIKASNKFKENPYPIIAVSASAYTDDRKKASQCGIDDFISKPIEVKKLHDLLIKYSLNPETREKPAMA</sequence>
<dbReference type="Proteomes" id="UP000321790">
    <property type="component" value="Unassembled WGS sequence"/>
</dbReference>
<dbReference type="InterPro" id="IPR005467">
    <property type="entry name" value="His_kinase_dom"/>
</dbReference>
<dbReference type="PROSITE" id="PS50109">
    <property type="entry name" value="HIS_KIN"/>
    <property type="match status" value="1"/>
</dbReference>
<proteinExistence type="predicted"/>
<accession>A0A5C7AWV1</accession>
<dbReference type="PROSITE" id="PS50110">
    <property type="entry name" value="RESPONSE_REGULATORY"/>
    <property type="match status" value="1"/>
</dbReference>
<evidence type="ECO:0000256" key="2">
    <source>
        <dbReference type="ARBA" id="ARBA00012438"/>
    </source>
</evidence>
<dbReference type="CDD" id="cd00082">
    <property type="entry name" value="HisKA"/>
    <property type="match status" value="1"/>
</dbReference>
<dbReference type="PANTHER" id="PTHR45339:SF1">
    <property type="entry name" value="HYBRID SIGNAL TRANSDUCTION HISTIDINE KINASE J"/>
    <property type="match status" value="1"/>
</dbReference>
<gene>
    <name evidence="9" type="ORF">FUA26_05380</name>
</gene>
<dbReference type="OrthoDB" id="9811889at2"/>
<dbReference type="SUPFAM" id="SSF55874">
    <property type="entry name" value="ATPase domain of HSP90 chaperone/DNA topoisomerase II/histidine kinase"/>
    <property type="match status" value="1"/>
</dbReference>
<dbReference type="Gene3D" id="1.10.287.130">
    <property type="match status" value="1"/>
</dbReference>
<reference evidence="10" key="1">
    <citation type="submission" date="2019-08" db="EMBL/GenBank/DDBJ databases">
        <title>Seonamhaeicola sediminis sp. nov., isolated from marine sediment.</title>
        <authorList>
            <person name="Cao W.R."/>
        </authorList>
    </citation>
    <scope>NUCLEOTIDE SEQUENCE [LARGE SCALE GENOMIC DNA]</scope>
    <source>
        <strain evidence="10">Gy8</strain>
    </source>
</reference>
<keyword evidence="3 5" id="KW-0597">Phosphoprotein</keyword>
<keyword evidence="10" id="KW-1185">Reference proteome</keyword>
<dbReference type="SMART" id="SM00448">
    <property type="entry name" value="REC"/>
    <property type="match status" value="1"/>
</dbReference>
<dbReference type="SUPFAM" id="SSF52172">
    <property type="entry name" value="CheY-like"/>
    <property type="match status" value="1"/>
</dbReference>
<organism evidence="9 10">
    <name type="scientific">Seonamhaeicola algicola</name>
    <dbReference type="NCBI Taxonomy" id="1719036"/>
    <lineage>
        <taxon>Bacteria</taxon>
        <taxon>Pseudomonadati</taxon>
        <taxon>Bacteroidota</taxon>
        <taxon>Flavobacteriia</taxon>
        <taxon>Flavobacteriales</taxon>
        <taxon>Flavobacteriaceae</taxon>
    </lineage>
</organism>
<dbReference type="Pfam" id="PF00072">
    <property type="entry name" value="Response_reg"/>
    <property type="match status" value="1"/>
</dbReference>
<evidence type="ECO:0000256" key="5">
    <source>
        <dbReference type="PROSITE-ProRule" id="PRU00169"/>
    </source>
</evidence>
<evidence type="ECO:0000259" key="7">
    <source>
        <dbReference type="PROSITE" id="PS50109"/>
    </source>
</evidence>
<comment type="catalytic activity">
    <reaction evidence="1">
        <text>ATP + protein L-histidine = ADP + protein N-phospho-L-histidine.</text>
        <dbReference type="EC" id="2.7.13.3"/>
    </reaction>
</comment>
<keyword evidence="6" id="KW-1133">Transmembrane helix</keyword>
<evidence type="ECO:0000256" key="4">
    <source>
        <dbReference type="ARBA" id="ARBA00023012"/>
    </source>
</evidence>
<dbReference type="EMBL" id="VOSC01000012">
    <property type="protein sequence ID" value="TXE13226.1"/>
    <property type="molecule type" value="Genomic_DNA"/>
</dbReference>
<evidence type="ECO:0000259" key="8">
    <source>
        <dbReference type="PROSITE" id="PS50110"/>
    </source>
</evidence>
<dbReference type="Gene3D" id="3.40.50.2300">
    <property type="match status" value="1"/>
</dbReference>
<comment type="caution">
    <text evidence="9">The sequence shown here is derived from an EMBL/GenBank/DDBJ whole genome shotgun (WGS) entry which is preliminary data.</text>
</comment>
<name>A0A5C7AWV1_9FLAO</name>
<dbReference type="InterPro" id="IPR003594">
    <property type="entry name" value="HATPase_dom"/>
</dbReference>
<dbReference type="FunFam" id="3.30.565.10:FF:000010">
    <property type="entry name" value="Sensor histidine kinase RcsC"/>
    <property type="match status" value="1"/>
</dbReference>
<dbReference type="CDD" id="cd17546">
    <property type="entry name" value="REC_hyHK_CKI1_RcsC-like"/>
    <property type="match status" value="1"/>
</dbReference>
<dbReference type="EC" id="2.7.13.3" evidence="2"/>
<feature type="domain" description="Histidine kinase" evidence="7">
    <location>
        <begin position="373"/>
        <end position="596"/>
    </location>
</feature>
<dbReference type="PANTHER" id="PTHR45339">
    <property type="entry name" value="HYBRID SIGNAL TRANSDUCTION HISTIDINE KINASE J"/>
    <property type="match status" value="1"/>
</dbReference>
<dbReference type="SMART" id="SM00388">
    <property type="entry name" value="HisKA"/>
    <property type="match status" value="1"/>
</dbReference>
<evidence type="ECO:0000256" key="6">
    <source>
        <dbReference type="SAM" id="Phobius"/>
    </source>
</evidence>
<keyword evidence="6" id="KW-0812">Transmembrane</keyword>
<dbReference type="SUPFAM" id="SSF47384">
    <property type="entry name" value="Homodimeric domain of signal transducing histidine kinase"/>
    <property type="match status" value="1"/>
</dbReference>
<dbReference type="Gene3D" id="3.30.565.10">
    <property type="entry name" value="Histidine kinase-like ATPase, C-terminal domain"/>
    <property type="match status" value="1"/>
</dbReference>
<keyword evidence="4" id="KW-0902">Two-component regulatory system</keyword>
<dbReference type="GO" id="GO:0000155">
    <property type="term" value="F:phosphorelay sensor kinase activity"/>
    <property type="evidence" value="ECO:0007669"/>
    <property type="project" value="InterPro"/>
</dbReference>
<dbReference type="InterPro" id="IPR004358">
    <property type="entry name" value="Sig_transdc_His_kin-like_C"/>
</dbReference>
<feature type="domain" description="Response regulatory" evidence="8">
    <location>
        <begin position="621"/>
        <end position="739"/>
    </location>
</feature>